<keyword evidence="4" id="KW-0479">Metal-binding</keyword>
<dbReference type="InterPro" id="IPR017938">
    <property type="entry name" value="Riboflavin_synthase-like_b-brl"/>
</dbReference>
<accession>A0ABU5HCC6</accession>
<evidence type="ECO:0000256" key="8">
    <source>
        <dbReference type="ARBA" id="ARBA00023014"/>
    </source>
</evidence>
<dbReference type="CDD" id="cd06214">
    <property type="entry name" value="PA_degradation_oxidoreductase_like"/>
    <property type="match status" value="1"/>
</dbReference>
<dbReference type="InterPro" id="IPR039261">
    <property type="entry name" value="FNR_nucleotide-bd"/>
</dbReference>
<dbReference type="PROSITE" id="PS00197">
    <property type="entry name" value="2FE2S_FER_1"/>
    <property type="match status" value="1"/>
</dbReference>
<evidence type="ECO:0000256" key="4">
    <source>
        <dbReference type="ARBA" id="ARBA00022723"/>
    </source>
</evidence>
<evidence type="ECO:0000256" key="7">
    <source>
        <dbReference type="ARBA" id="ARBA00023004"/>
    </source>
</evidence>
<keyword evidence="3" id="KW-0001">2Fe-2S</keyword>
<comment type="caution">
    <text evidence="12">The sequence shown here is derived from an EMBL/GenBank/DDBJ whole genome shotgun (WGS) entry which is preliminary data.</text>
</comment>
<dbReference type="CDD" id="cd00207">
    <property type="entry name" value="fer2"/>
    <property type="match status" value="1"/>
</dbReference>
<sequence length="371" mass="39321">MSASLRTGNLPAGAGSAGNAVIPARPMRVARVVRETPDAVTLVLEDPTGAPVTFLPGQFFTVLATVEGVPLRRAYSASSAPGAEGASRVSLTIKRVPGGKVSNFLNDRIQPGMALEVLGPSGHFTPDPSTGGARHLVLLAGGSGITPLMSIARAALATEPATSVSLIYGNRREQDILFREALAELARGYAGRFRLRYVLSEPPEEWQGGVGMLNRYVLEDELSVLPGLDAGPAAWFLCGPEPMMVEARAALRSWGAKPERIHEERFSQPHLRSSASARSASPPQPVEFRTRTRVQSVTVAEGMSILEAGLSAGVPLRYSCTMGGCGSCRVKLIEGQVLMEEPNCLLPEERAQGQVLVCIGRPVTPVVLDVP</sequence>
<dbReference type="InterPro" id="IPR001041">
    <property type="entry name" value="2Fe-2S_ferredoxin-type"/>
</dbReference>
<evidence type="ECO:0000313" key="13">
    <source>
        <dbReference type="Proteomes" id="UP001291309"/>
    </source>
</evidence>
<dbReference type="Pfam" id="PF00111">
    <property type="entry name" value="Fer2"/>
    <property type="match status" value="1"/>
</dbReference>
<dbReference type="RefSeq" id="WP_321549695.1">
    <property type="nucleotide sequence ID" value="NZ_JAXIVS010000013.1"/>
</dbReference>
<reference evidence="12 13" key="1">
    <citation type="submission" date="2023-12" db="EMBL/GenBank/DDBJ databases">
        <title>the genome sequence of Hyalangium sp. s54d21.</title>
        <authorList>
            <person name="Zhang X."/>
        </authorList>
    </citation>
    <scope>NUCLEOTIDE SEQUENCE [LARGE SCALE GENOMIC DNA]</scope>
    <source>
        <strain evidence="13">s54d21</strain>
    </source>
</reference>
<evidence type="ECO:0000256" key="3">
    <source>
        <dbReference type="ARBA" id="ARBA00022714"/>
    </source>
</evidence>
<keyword evidence="13" id="KW-1185">Reference proteome</keyword>
<dbReference type="InterPro" id="IPR012675">
    <property type="entry name" value="Beta-grasp_dom_sf"/>
</dbReference>
<protein>
    <submittedName>
        <fullName evidence="12">Ferredoxin--NADP reductase</fullName>
    </submittedName>
</protein>
<dbReference type="InterPro" id="IPR001709">
    <property type="entry name" value="Flavoprot_Pyr_Nucl_cyt_Rdtase"/>
</dbReference>
<dbReference type="InterPro" id="IPR050415">
    <property type="entry name" value="MRET"/>
</dbReference>
<gene>
    <name evidence="12" type="ORF">SYV04_31625</name>
</gene>
<dbReference type="PANTHER" id="PTHR47354">
    <property type="entry name" value="NADH OXIDOREDUCTASE HCR"/>
    <property type="match status" value="1"/>
</dbReference>
<dbReference type="PROSITE" id="PS51384">
    <property type="entry name" value="FAD_FR"/>
    <property type="match status" value="1"/>
</dbReference>
<feature type="compositionally biased region" description="Low complexity" evidence="9">
    <location>
        <begin position="272"/>
        <end position="281"/>
    </location>
</feature>
<keyword evidence="6" id="KW-0560">Oxidoreductase</keyword>
<keyword evidence="8" id="KW-0411">Iron-sulfur</keyword>
<dbReference type="SUPFAM" id="SSF52343">
    <property type="entry name" value="Ferredoxin reductase-like, C-terminal NADP-linked domain"/>
    <property type="match status" value="1"/>
</dbReference>
<dbReference type="PANTHER" id="PTHR47354:SF8">
    <property type="entry name" value="1,2-PHENYLACETYL-COA EPOXIDASE, SUBUNIT E"/>
    <property type="match status" value="1"/>
</dbReference>
<feature type="domain" description="FAD-binding FR-type" evidence="11">
    <location>
        <begin position="22"/>
        <end position="127"/>
    </location>
</feature>
<dbReference type="Gene3D" id="2.40.30.10">
    <property type="entry name" value="Translation factors"/>
    <property type="match status" value="1"/>
</dbReference>
<dbReference type="PRINTS" id="PR00371">
    <property type="entry name" value="FPNCR"/>
</dbReference>
<keyword evidence="7" id="KW-0408">Iron</keyword>
<dbReference type="EMBL" id="JAXIVS010000013">
    <property type="protein sequence ID" value="MDY7230981.1"/>
    <property type="molecule type" value="Genomic_DNA"/>
</dbReference>
<dbReference type="Pfam" id="PF00175">
    <property type="entry name" value="NAD_binding_1"/>
    <property type="match status" value="1"/>
</dbReference>
<feature type="region of interest" description="Disordered" evidence="9">
    <location>
        <begin position="265"/>
        <end position="287"/>
    </location>
</feature>
<dbReference type="InterPro" id="IPR001433">
    <property type="entry name" value="OxRdtase_FAD/NAD-bd"/>
</dbReference>
<dbReference type="InterPro" id="IPR017927">
    <property type="entry name" value="FAD-bd_FR_type"/>
</dbReference>
<feature type="domain" description="2Fe-2S ferredoxin-type" evidence="10">
    <location>
        <begin position="284"/>
        <end position="371"/>
    </location>
</feature>
<dbReference type="PROSITE" id="PS51085">
    <property type="entry name" value="2FE2S_FER_2"/>
    <property type="match status" value="1"/>
</dbReference>
<evidence type="ECO:0000259" key="10">
    <source>
        <dbReference type="PROSITE" id="PS51085"/>
    </source>
</evidence>
<evidence type="ECO:0000259" key="11">
    <source>
        <dbReference type="PROSITE" id="PS51384"/>
    </source>
</evidence>
<dbReference type="InterPro" id="IPR036010">
    <property type="entry name" value="2Fe-2S_ferredoxin-like_sf"/>
</dbReference>
<organism evidence="12 13">
    <name type="scientific">Hyalangium rubrum</name>
    <dbReference type="NCBI Taxonomy" id="3103134"/>
    <lineage>
        <taxon>Bacteria</taxon>
        <taxon>Pseudomonadati</taxon>
        <taxon>Myxococcota</taxon>
        <taxon>Myxococcia</taxon>
        <taxon>Myxococcales</taxon>
        <taxon>Cystobacterineae</taxon>
        <taxon>Archangiaceae</taxon>
        <taxon>Hyalangium</taxon>
    </lineage>
</organism>
<evidence type="ECO:0000256" key="1">
    <source>
        <dbReference type="ARBA" id="ARBA00001974"/>
    </source>
</evidence>
<keyword evidence="2" id="KW-0285">Flavoprotein</keyword>
<dbReference type="Proteomes" id="UP001291309">
    <property type="component" value="Unassembled WGS sequence"/>
</dbReference>
<evidence type="ECO:0000256" key="5">
    <source>
        <dbReference type="ARBA" id="ARBA00022827"/>
    </source>
</evidence>
<dbReference type="SUPFAM" id="SSF54292">
    <property type="entry name" value="2Fe-2S ferredoxin-like"/>
    <property type="match status" value="1"/>
</dbReference>
<evidence type="ECO:0000256" key="9">
    <source>
        <dbReference type="SAM" id="MobiDB-lite"/>
    </source>
</evidence>
<evidence type="ECO:0000256" key="2">
    <source>
        <dbReference type="ARBA" id="ARBA00022630"/>
    </source>
</evidence>
<dbReference type="InterPro" id="IPR008333">
    <property type="entry name" value="Cbr1-like_FAD-bd_dom"/>
</dbReference>
<dbReference type="PRINTS" id="PR00406">
    <property type="entry name" value="CYTB5RDTASE"/>
</dbReference>
<comment type="cofactor">
    <cofactor evidence="1">
        <name>FAD</name>
        <dbReference type="ChEBI" id="CHEBI:57692"/>
    </cofactor>
</comment>
<evidence type="ECO:0000313" key="12">
    <source>
        <dbReference type="EMBL" id="MDY7230981.1"/>
    </source>
</evidence>
<proteinExistence type="predicted"/>
<dbReference type="Pfam" id="PF00970">
    <property type="entry name" value="FAD_binding_6"/>
    <property type="match status" value="1"/>
</dbReference>
<dbReference type="SUPFAM" id="SSF63380">
    <property type="entry name" value="Riboflavin synthase domain-like"/>
    <property type="match status" value="1"/>
</dbReference>
<dbReference type="InterPro" id="IPR006058">
    <property type="entry name" value="2Fe2S_fd_BS"/>
</dbReference>
<dbReference type="Gene3D" id="3.40.50.80">
    <property type="entry name" value="Nucleotide-binding domain of ferredoxin-NADP reductase (FNR) module"/>
    <property type="match status" value="1"/>
</dbReference>
<evidence type="ECO:0000256" key="6">
    <source>
        <dbReference type="ARBA" id="ARBA00023002"/>
    </source>
</evidence>
<name>A0ABU5HCC6_9BACT</name>
<keyword evidence="5" id="KW-0274">FAD</keyword>
<dbReference type="Gene3D" id="3.10.20.30">
    <property type="match status" value="1"/>
</dbReference>